<evidence type="ECO:0000256" key="3">
    <source>
        <dbReference type="ARBA" id="ARBA00022989"/>
    </source>
</evidence>
<keyword evidence="4 6" id="KW-0472">Membrane</keyword>
<evidence type="ECO:0000313" key="8">
    <source>
        <dbReference type="Proteomes" id="UP001161757"/>
    </source>
</evidence>
<dbReference type="GO" id="GO:0016020">
    <property type="term" value="C:membrane"/>
    <property type="evidence" value="ECO:0007669"/>
    <property type="project" value="UniProtKB-SubCell"/>
</dbReference>
<keyword evidence="2 6" id="KW-0812">Transmembrane</keyword>
<dbReference type="InterPro" id="IPR036259">
    <property type="entry name" value="MFS_trans_sf"/>
</dbReference>
<feature type="transmembrane region" description="Helical" evidence="6">
    <location>
        <begin position="135"/>
        <end position="162"/>
    </location>
</feature>
<feature type="transmembrane region" description="Helical" evidence="6">
    <location>
        <begin position="288"/>
        <end position="307"/>
    </location>
</feature>
<proteinExistence type="predicted"/>
<feature type="region of interest" description="Disordered" evidence="5">
    <location>
        <begin position="450"/>
        <end position="472"/>
    </location>
</feature>
<feature type="transmembrane region" description="Helical" evidence="6">
    <location>
        <begin position="251"/>
        <end position="268"/>
    </location>
</feature>
<feature type="transmembrane region" description="Helical" evidence="6">
    <location>
        <begin position="319"/>
        <end position="342"/>
    </location>
</feature>
<evidence type="ECO:0000313" key="7">
    <source>
        <dbReference type="EMBL" id="KAJ8987978.1"/>
    </source>
</evidence>
<feature type="compositionally biased region" description="Basic and acidic residues" evidence="5">
    <location>
        <begin position="463"/>
        <end position="472"/>
    </location>
</feature>
<feature type="transmembrane region" description="Helical" evidence="6">
    <location>
        <begin position="362"/>
        <end position="385"/>
    </location>
</feature>
<feature type="transmembrane region" description="Helical" evidence="6">
    <location>
        <begin position="419"/>
        <end position="441"/>
    </location>
</feature>
<name>A0AAN6EMM5_EXODE</name>
<comment type="caution">
    <text evidence="7">The sequence shown here is derived from an EMBL/GenBank/DDBJ whole genome shotgun (WGS) entry which is preliminary data.</text>
</comment>
<evidence type="ECO:0000256" key="2">
    <source>
        <dbReference type="ARBA" id="ARBA00022692"/>
    </source>
</evidence>
<feature type="transmembrane region" description="Helical" evidence="6">
    <location>
        <begin position="78"/>
        <end position="102"/>
    </location>
</feature>
<feature type="transmembrane region" description="Helical" evidence="6">
    <location>
        <begin position="47"/>
        <end position="66"/>
    </location>
</feature>
<reference evidence="7" key="1">
    <citation type="submission" date="2023-01" db="EMBL/GenBank/DDBJ databases">
        <title>Exophiala dermititidis isolated from Cystic Fibrosis Patient.</title>
        <authorList>
            <person name="Kurbessoian T."/>
            <person name="Crocker A."/>
            <person name="Murante D."/>
            <person name="Hogan D.A."/>
            <person name="Stajich J.E."/>
        </authorList>
    </citation>
    <scope>NUCLEOTIDE SEQUENCE</scope>
    <source>
        <strain evidence="7">Ex8</strain>
    </source>
</reference>
<protein>
    <recommendedName>
        <fullName evidence="9">MFS general substrate transporter</fullName>
    </recommendedName>
</protein>
<dbReference type="PANTHER" id="PTHR23294">
    <property type="entry name" value="ET TRANSLATION PRODUCT-RELATED"/>
    <property type="match status" value="1"/>
</dbReference>
<dbReference type="SUPFAM" id="SSF103473">
    <property type="entry name" value="MFS general substrate transporter"/>
    <property type="match status" value="1"/>
</dbReference>
<dbReference type="Proteomes" id="UP001161757">
    <property type="component" value="Unassembled WGS sequence"/>
</dbReference>
<dbReference type="AlphaFoldDB" id="A0AAN6EMM5"/>
<dbReference type="PANTHER" id="PTHR23294:SF59">
    <property type="entry name" value="UNC93-LIKE PROTEIN C922.05C"/>
    <property type="match status" value="1"/>
</dbReference>
<dbReference type="EMBL" id="JAJGCB010000021">
    <property type="protein sequence ID" value="KAJ8987978.1"/>
    <property type="molecule type" value="Genomic_DNA"/>
</dbReference>
<evidence type="ECO:0000256" key="5">
    <source>
        <dbReference type="SAM" id="MobiDB-lite"/>
    </source>
</evidence>
<dbReference type="Gene3D" id="1.20.1250.20">
    <property type="entry name" value="MFS general substrate transporter like domains"/>
    <property type="match status" value="1"/>
</dbReference>
<organism evidence="7 8">
    <name type="scientific">Exophiala dermatitidis</name>
    <name type="common">Black yeast-like fungus</name>
    <name type="synonym">Wangiella dermatitidis</name>
    <dbReference type="NCBI Taxonomy" id="5970"/>
    <lineage>
        <taxon>Eukaryota</taxon>
        <taxon>Fungi</taxon>
        <taxon>Dikarya</taxon>
        <taxon>Ascomycota</taxon>
        <taxon>Pezizomycotina</taxon>
        <taxon>Eurotiomycetes</taxon>
        <taxon>Chaetothyriomycetidae</taxon>
        <taxon>Chaetothyriales</taxon>
        <taxon>Herpotrichiellaceae</taxon>
        <taxon>Exophiala</taxon>
    </lineage>
</organism>
<feature type="transmembrane region" description="Helical" evidence="6">
    <location>
        <begin position="174"/>
        <end position="193"/>
    </location>
</feature>
<evidence type="ECO:0008006" key="9">
    <source>
        <dbReference type="Google" id="ProtNLM"/>
    </source>
</evidence>
<keyword evidence="3 6" id="KW-1133">Transmembrane helix</keyword>
<dbReference type="GO" id="GO:0022857">
    <property type="term" value="F:transmembrane transporter activity"/>
    <property type="evidence" value="ECO:0007669"/>
    <property type="project" value="InterPro"/>
</dbReference>
<dbReference type="InterPro" id="IPR051617">
    <property type="entry name" value="UNC-93-like_regulator"/>
</dbReference>
<evidence type="ECO:0000256" key="4">
    <source>
        <dbReference type="ARBA" id="ARBA00023136"/>
    </source>
</evidence>
<feature type="transmembrane region" description="Helical" evidence="6">
    <location>
        <begin position="109"/>
        <end position="129"/>
    </location>
</feature>
<feature type="transmembrane region" description="Helical" evidence="6">
    <location>
        <begin position="205"/>
        <end position="225"/>
    </location>
</feature>
<accession>A0AAN6EMM5</accession>
<gene>
    <name evidence="7" type="ORF">HRR80_008059</name>
</gene>
<comment type="subcellular location">
    <subcellularLocation>
        <location evidence="1">Membrane</location>
        <topology evidence="1">Multi-pass membrane protein</topology>
    </subcellularLocation>
</comment>
<sequence>MSIPADQILEGAAVKAYAHDTVLDDEDSRSTSPVPPAHVPWFRSTRFQAAVLAGVFFCGPGMYGSLNALGAGGLRTPTLVNITSGMSYGMNFVFAFLTGVLVNIFGERIVLSVGVVGFGLYAAALYSNSRYGTIWAMYATSALQGFTTAILWVVQAAIMLAYPEPEFRGRFIAIWYGSISVGQLVGGTISLALNVTNDKAGKVSTVTYIPLIALACLGPFIALLLSPPDKVVRRDGRAVKKSKQPSAWQELKRMVLLLPLIIFSQWFLSYNSTFTAVYHSVRGRALIAFLNPIVGVLGTLVAGWFLDTGRFRRSQKFRWAYYSLYIAFTAVWVWATVVQWWYSKTNPKGLDWKQGEYYASALWILAFSFVDHGFQVFMYALVGTLTDDIDELARYTGMLKAVNTGGAALGYAVQVKWSMMGAECILLVLWAIQIVPTWFVVREVKDEHEHRWSQKTTTGEDTPVEKDAVVPK</sequence>
<evidence type="ECO:0000256" key="1">
    <source>
        <dbReference type="ARBA" id="ARBA00004141"/>
    </source>
</evidence>
<feature type="transmembrane region" description="Helical" evidence="6">
    <location>
        <begin position="392"/>
        <end position="413"/>
    </location>
</feature>
<dbReference type="Pfam" id="PF07690">
    <property type="entry name" value="MFS_1"/>
    <property type="match status" value="1"/>
</dbReference>
<dbReference type="InterPro" id="IPR011701">
    <property type="entry name" value="MFS"/>
</dbReference>
<evidence type="ECO:0000256" key="6">
    <source>
        <dbReference type="SAM" id="Phobius"/>
    </source>
</evidence>